<evidence type="ECO:0000256" key="2">
    <source>
        <dbReference type="ARBA" id="ARBA00022490"/>
    </source>
</evidence>
<dbReference type="EMBL" id="OU900100">
    <property type="protein sequence ID" value="CAH1186773.1"/>
    <property type="molecule type" value="Genomic_DNA"/>
</dbReference>
<dbReference type="Pfam" id="PF14444">
    <property type="entry name" value="S1-like"/>
    <property type="match status" value="1"/>
</dbReference>
<feature type="region of interest" description="Disordered" evidence="6">
    <location>
        <begin position="770"/>
        <end position="798"/>
    </location>
</feature>
<proteinExistence type="predicted"/>
<dbReference type="PANTHER" id="PTHR14304">
    <property type="entry name" value="CELL DIVISION CYCLE AND APOPTOSIS REGULATOR PROTEIN"/>
    <property type="match status" value="1"/>
</dbReference>
<dbReference type="SUPFAM" id="SSF68906">
    <property type="entry name" value="SAP domain"/>
    <property type="match status" value="1"/>
</dbReference>
<feature type="compositionally biased region" description="Basic and acidic residues" evidence="6">
    <location>
        <begin position="828"/>
        <end position="843"/>
    </location>
</feature>
<gene>
    <name evidence="8" type="ORF">PHYEVI_LOCUS9897</name>
</gene>
<name>A0A9P0DZN3_PHYSR</name>
<protein>
    <recommendedName>
        <fullName evidence="7">SAP domain-containing protein</fullName>
    </recommendedName>
</protein>
<evidence type="ECO:0000256" key="4">
    <source>
        <dbReference type="ARBA" id="ARBA00023054"/>
    </source>
</evidence>
<evidence type="ECO:0000256" key="6">
    <source>
        <dbReference type="SAM" id="MobiDB-lite"/>
    </source>
</evidence>
<evidence type="ECO:0000259" key="7">
    <source>
        <dbReference type="PROSITE" id="PS50800"/>
    </source>
</evidence>
<feature type="region of interest" description="Disordered" evidence="6">
    <location>
        <begin position="828"/>
        <end position="857"/>
    </location>
</feature>
<dbReference type="PROSITE" id="PS50800">
    <property type="entry name" value="SAP"/>
    <property type="match status" value="1"/>
</dbReference>
<dbReference type="InterPro" id="IPR025954">
    <property type="entry name" value="DBC1/CARP1_inactive_NUDIX"/>
</dbReference>
<evidence type="ECO:0000256" key="1">
    <source>
        <dbReference type="ARBA" id="ARBA00004496"/>
    </source>
</evidence>
<comment type="subcellular location">
    <subcellularLocation>
        <location evidence="1">Cytoplasm</location>
    </subcellularLocation>
</comment>
<feature type="compositionally biased region" description="Polar residues" evidence="6">
    <location>
        <begin position="235"/>
        <end position="248"/>
    </location>
</feature>
<sequence length="1139" mass="131149">MLKYYIIAPFAITDAHIPENWLNLKIYLINFLYTGSYVIVWNLEYVIISTMNNNVGYNNKAWGRPNNSSNMINQGSMQPSLMNQNNLSNMVQFPSNQQVFQNMGLQQQNLGIGLQQMASNAMNAAAVSQIANNPIFQQVTYPNTRNLNPTAFQTSMPISSNQTTTSGKQRVFTGKVTQMHDNFGLVDEEVMFQMNVCVKGSHPIVGDRVLVEAQYTPTMPFKWNATRIQVLTANQSRPSNKNYSNNYSAVPPPSDRGGGRKGGRRDRSRERDREDDEIDRKRRREERMREREKEEKKSPISKRTKSRSRSPKVIRRRTRVIPRYMVQVPKIDLDLEVGDVLEIKRRYKNMYIPSDFFYTSIKWVESFPSSKPFSISKPCSFHVMNKEVDSINDCPVVEPSDADYLFSAKVMLMSTPGLEEIYQKCCALAEDKDSDEKDFVHPTRLINFLVGLRGKNETMAIGGAWSPSLDGECPDKDPSVLIKTAIRTCKSLTGIDLSNCTQWYRFLELYYRRSESTHKGKTVPARVETVVLFLPDVWSCLPTRLEWDGLHAAYRKQLERILNSNQSEAAVAAAAAAAAAESGDDAASPADEKEEEPTEEKIEPTHYSQLDPKSMVVNDLRAELKARNISYKGLKSQLVARLQKALKAEADKNDNKEVKEPEEPEISLQDTKKNEVEEKKLDEKERALLEKRYSLPETPHIIVHPSKTAKSGKFDCTTMSLSLLLDYRPEDSKEHSFEVSLFAELFNEMLSRDFGFNIFKALFRLPEKKDDKKDDKKDKKDGKEEVKKDDAEKTDEKEVELKEKMDLDDIAEILDKLDEVIEEKKEEDKKEKKNCKEDKKKEESGDESEESEKKRKEKERKKKDKVKLYTKDRHLLLSFVYFDQTQCGYIFDKDMEDLLYTLGLKLSRAQVKKLISKVIIRDSLHYRKLTDKPKEGEETEPEELLQEINLDEVAQGNKKLLPIFNTAESSINKTNQTDSPIAEGFVKFRGSVVDIGKLMSQLERSEKTRLETEARMVDLKSENQKLSEKYHKSNSTIKHLNSELREYKDKLRSSEEVLGKISAHSKLFQQTLVDIKEKIEPVLKSTSYKEELKKERDDKERDKKPDDSKSRWEKDKEYGHVKKDETAGVNVEIKKEKDE</sequence>
<feature type="domain" description="SAP" evidence="7">
    <location>
        <begin position="612"/>
        <end position="646"/>
    </location>
</feature>
<evidence type="ECO:0000256" key="3">
    <source>
        <dbReference type="ARBA" id="ARBA00022553"/>
    </source>
</evidence>
<feature type="compositionally biased region" description="Basic and acidic residues" evidence="6">
    <location>
        <begin position="649"/>
        <end position="661"/>
    </location>
</feature>
<keyword evidence="4 5" id="KW-0175">Coiled coil</keyword>
<dbReference type="InterPro" id="IPR025224">
    <property type="entry name" value="CCAR1/CCAR2"/>
</dbReference>
<keyword evidence="2" id="KW-0963">Cytoplasm</keyword>
<dbReference type="Pfam" id="PF14443">
    <property type="entry name" value="DBC1"/>
    <property type="match status" value="1"/>
</dbReference>
<keyword evidence="3" id="KW-0597">Phosphoprotein</keyword>
<organism evidence="8 9">
    <name type="scientific">Phyllotreta striolata</name>
    <name type="common">Striped flea beetle</name>
    <name type="synonym">Crioceris striolata</name>
    <dbReference type="NCBI Taxonomy" id="444603"/>
    <lineage>
        <taxon>Eukaryota</taxon>
        <taxon>Metazoa</taxon>
        <taxon>Ecdysozoa</taxon>
        <taxon>Arthropoda</taxon>
        <taxon>Hexapoda</taxon>
        <taxon>Insecta</taxon>
        <taxon>Pterygota</taxon>
        <taxon>Neoptera</taxon>
        <taxon>Endopterygota</taxon>
        <taxon>Coleoptera</taxon>
        <taxon>Polyphaga</taxon>
        <taxon>Cucujiformia</taxon>
        <taxon>Chrysomeloidea</taxon>
        <taxon>Chrysomelidae</taxon>
        <taxon>Galerucinae</taxon>
        <taxon>Alticini</taxon>
        <taxon>Phyllotreta</taxon>
    </lineage>
</organism>
<feature type="region of interest" description="Disordered" evidence="6">
    <location>
        <begin position="235"/>
        <end position="316"/>
    </location>
</feature>
<reference evidence="8" key="1">
    <citation type="submission" date="2022-01" db="EMBL/GenBank/DDBJ databases">
        <authorList>
            <person name="King R."/>
        </authorList>
    </citation>
    <scope>NUCLEOTIDE SEQUENCE</scope>
</reference>
<evidence type="ECO:0000313" key="8">
    <source>
        <dbReference type="EMBL" id="CAH1186773.1"/>
    </source>
</evidence>
<dbReference type="SMART" id="SM01122">
    <property type="entry name" value="DBC1"/>
    <property type="match status" value="1"/>
</dbReference>
<feature type="region of interest" description="Disordered" evidence="6">
    <location>
        <begin position="649"/>
        <end position="679"/>
    </location>
</feature>
<dbReference type="AlphaFoldDB" id="A0A9P0DZN3"/>
<feature type="compositionally biased region" description="Low complexity" evidence="6">
    <location>
        <begin position="575"/>
        <end position="589"/>
    </location>
</feature>
<dbReference type="InterPro" id="IPR003034">
    <property type="entry name" value="SAP_dom"/>
</dbReference>
<feature type="coiled-coil region" evidence="5">
    <location>
        <begin position="1002"/>
        <end position="1057"/>
    </location>
</feature>
<dbReference type="Pfam" id="PF02037">
    <property type="entry name" value="SAP"/>
    <property type="match status" value="1"/>
</dbReference>
<dbReference type="InterPro" id="IPR045353">
    <property type="entry name" value="LAIKA"/>
</dbReference>
<feature type="compositionally biased region" description="Basic residues" evidence="6">
    <location>
        <begin position="299"/>
        <end position="316"/>
    </location>
</feature>
<dbReference type="InterPro" id="IPR036361">
    <property type="entry name" value="SAP_dom_sf"/>
</dbReference>
<dbReference type="GO" id="GO:0005634">
    <property type="term" value="C:nucleus"/>
    <property type="evidence" value="ECO:0007669"/>
    <property type="project" value="TreeGrafter"/>
</dbReference>
<dbReference type="GO" id="GO:0005737">
    <property type="term" value="C:cytoplasm"/>
    <property type="evidence" value="ECO:0007669"/>
    <property type="project" value="UniProtKB-SubCell"/>
</dbReference>
<feature type="region of interest" description="Disordered" evidence="6">
    <location>
        <begin position="1088"/>
        <end position="1139"/>
    </location>
</feature>
<dbReference type="Proteomes" id="UP001153712">
    <property type="component" value="Chromosome 7"/>
</dbReference>
<keyword evidence="9" id="KW-1185">Reference proteome</keyword>
<feature type="compositionally biased region" description="Basic and acidic residues" evidence="6">
    <location>
        <begin position="670"/>
        <end position="679"/>
    </location>
</feature>
<dbReference type="SMART" id="SM00513">
    <property type="entry name" value="SAP"/>
    <property type="match status" value="1"/>
</dbReference>
<feature type="compositionally biased region" description="Basic and acidic residues" evidence="6">
    <location>
        <begin position="285"/>
        <end position="298"/>
    </location>
</feature>
<dbReference type="Gene3D" id="1.10.720.30">
    <property type="entry name" value="SAP domain"/>
    <property type="match status" value="1"/>
</dbReference>
<dbReference type="GO" id="GO:0006355">
    <property type="term" value="P:regulation of DNA-templated transcription"/>
    <property type="evidence" value="ECO:0007669"/>
    <property type="project" value="InterPro"/>
</dbReference>
<dbReference type="Pfam" id="PF19256">
    <property type="entry name" value="LAIKA"/>
    <property type="match status" value="1"/>
</dbReference>
<evidence type="ECO:0000256" key="5">
    <source>
        <dbReference type="SAM" id="Coils"/>
    </source>
</evidence>
<dbReference type="InterPro" id="IPR025223">
    <property type="entry name" value="S1-like_RNA-bd_dom"/>
</dbReference>
<dbReference type="OrthoDB" id="21006at2759"/>
<feature type="region of interest" description="Disordered" evidence="6">
    <location>
        <begin position="575"/>
        <end position="614"/>
    </location>
</feature>
<accession>A0A9P0DZN3</accession>
<dbReference type="PANTHER" id="PTHR14304:SF11">
    <property type="entry name" value="SAP DOMAIN-CONTAINING PROTEIN"/>
    <property type="match status" value="1"/>
</dbReference>
<evidence type="ECO:0000313" key="9">
    <source>
        <dbReference type="Proteomes" id="UP001153712"/>
    </source>
</evidence>